<dbReference type="InterPro" id="IPR038770">
    <property type="entry name" value="Na+/solute_symporter_sf"/>
</dbReference>
<evidence type="ECO:0000313" key="3">
    <source>
        <dbReference type="EMBL" id="CAG9834646.1"/>
    </source>
</evidence>
<dbReference type="Pfam" id="PF13593">
    <property type="entry name" value="SBF_like"/>
    <property type="match status" value="1"/>
</dbReference>
<feature type="transmembrane region" description="Helical" evidence="2">
    <location>
        <begin position="203"/>
        <end position="225"/>
    </location>
</feature>
<name>A0A9N9T3A7_DIABA</name>
<keyword evidence="2" id="KW-1133">Transmembrane helix</keyword>
<comment type="similarity">
    <text evidence="1">Belongs to the bile acid:sodium symporter (BASS) (TC 2.A.28) family.</text>
</comment>
<accession>A0A9N9T3A7</accession>
<feature type="transmembrane region" description="Helical" evidence="2">
    <location>
        <begin position="237"/>
        <end position="258"/>
    </location>
</feature>
<reference evidence="3" key="1">
    <citation type="submission" date="2022-01" db="EMBL/GenBank/DDBJ databases">
        <authorList>
            <person name="King R."/>
        </authorList>
    </citation>
    <scope>NUCLEOTIDE SEQUENCE</scope>
</reference>
<dbReference type="OrthoDB" id="188035at2759"/>
<keyword evidence="4" id="KW-1185">Reference proteome</keyword>
<keyword evidence="2" id="KW-0812">Transmembrane</keyword>
<evidence type="ECO:0000313" key="4">
    <source>
        <dbReference type="Proteomes" id="UP001153709"/>
    </source>
</evidence>
<feature type="transmembrane region" description="Helical" evidence="2">
    <location>
        <begin position="76"/>
        <end position="101"/>
    </location>
</feature>
<sequence length="338" mass="37971">MKYPITPLRFLQKNWLLVGILCCIFVAGIYPKLGSKQGPLRTEYTVKYGAIFIIFLVSGISLKTDSIFKTFQQYKLHCFIQCFTFIFIPIYGVILIQFLYIFRVHPWVLKGITTVASMPPPVSSAVILTRAAQGNETAALFNSILGSFIGIIVTPVLLLLQLGSTTIVPLLDTVFQLAVTVLFPLMIGQVLKKHYKLKTQTLPLNTISQCALLFVIYTTFCDTFLVPETGLSALDVLFTIFSVLLMQLSLMMISFSLANMFIKYFNPQDIIAIIFCSTHKSLTLGIPILRIMFHGYSHLSQISLPLLVYHPTQIILGGLVVPQLKDWMHSQRAKRPPV</sequence>
<evidence type="ECO:0000256" key="1">
    <source>
        <dbReference type="ARBA" id="ARBA00006528"/>
    </source>
</evidence>
<feature type="transmembrane region" description="Helical" evidence="2">
    <location>
        <begin position="299"/>
        <end position="321"/>
    </location>
</feature>
<dbReference type="Proteomes" id="UP001153709">
    <property type="component" value="Chromosome 5"/>
</dbReference>
<dbReference type="PANTHER" id="PTHR18640:SF5">
    <property type="entry name" value="SODIUM_BILE ACID COTRANSPORTER 7"/>
    <property type="match status" value="1"/>
</dbReference>
<keyword evidence="2" id="KW-0472">Membrane</keyword>
<feature type="transmembrane region" description="Helical" evidence="2">
    <location>
        <begin position="174"/>
        <end position="191"/>
    </location>
</feature>
<feature type="transmembrane region" description="Helical" evidence="2">
    <location>
        <begin position="140"/>
        <end position="162"/>
    </location>
</feature>
<dbReference type="AlphaFoldDB" id="A0A9N9T3A7"/>
<evidence type="ECO:0008006" key="5">
    <source>
        <dbReference type="Google" id="ProtNLM"/>
    </source>
</evidence>
<dbReference type="EMBL" id="OU898280">
    <property type="protein sequence ID" value="CAG9834646.1"/>
    <property type="molecule type" value="Genomic_DNA"/>
</dbReference>
<feature type="transmembrane region" description="Helical" evidence="2">
    <location>
        <begin position="270"/>
        <end position="293"/>
    </location>
</feature>
<protein>
    <recommendedName>
        <fullName evidence="5">Sodium/bile acid cotransporter</fullName>
    </recommendedName>
</protein>
<proteinExistence type="inferred from homology"/>
<organism evidence="3 4">
    <name type="scientific">Diabrotica balteata</name>
    <name type="common">Banded cucumber beetle</name>
    <dbReference type="NCBI Taxonomy" id="107213"/>
    <lineage>
        <taxon>Eukaryota</taxon>
        <taxon>Metazoa</taxon>
        <taxon>Ecdysozoa</taxon>
        <taxon>Arthropoda</taxon>
        <taxon>Hexapoda</taxon>
        <taxon>Insecta</taxon>
        <taxon>Pterygota</taxon>
        <taxon>Neoptera</taxon>
        <taxon>Endopterygota</taxon>
        <taxon>Coleoptera</taxon>
        <taxon>Polyphaga</taxon>
        <taxon>Cucujiformia</taxon>
        <taxon>Chrysomeloidea</taxon>
        <taxon>Chrysomelidae</taxon>
        <taxon>Galerucinae</taxon>
        <taxon>Diabroticina</taxon>
        <taxon>Diabroticites</taxon>
        <taxon>Diabrotica</taxon>
    </lineage>
</organism>
<dbReference type="GO" id="GO:0005886">
    <property type="term" value="C:plasma membrane"/>
    <property type="evidence" value="ECO:0007669"/>
    <property type="project" value="TreeGrafter"/>
</dbReference>
<dbReference type="InterPro" id="IPR016833">
    <property type="entry name" value="Put_Na-Bile_cotransptr"/>
</dbReference>
<feature type="transmembrane region" description="Helical" evidence="2">
    <location>
        <begin position="107"/>
        <end position="128"/>
    </location>
</feature>
<dbReference type="PANTHER" id="PTHR18640">
    <property type="entry name" value="SOLUTE CARRIER FAMILY 10 MEMBER 7"/>
    <property type="match status" value="1"/>
</dbReference>
<dbReference type="Gene3D" id="1.20.1530.20">
    <property type="match status" value="1"/>
</dbReference>
<evidence type="ECO:0000256" key="2">
    <source>
        <dbReference type="SAM" id="Phobius"/>
    </source>
</evidence>
<feature type="transmembrane region" description="Helical" evidence="2">
    <location>
        <begin position="15"/>
        <end position="33"/>
    </location>
</feature>
<feature type="transmembrane region" description="Helical" evidence="2">
    <location>
        <begin position="45"/>
        <end position="64"/>
    </location>
</feature>
<gene>
    <name evidence="3" type="ORF">DIABBA_LOCUS7934</name>
</gene>